<gene>
    <name evidence="2" type="ORF">UFOPK3099_01589</name>
</gene>
<feature type="region of interest" description="Disordered" evidence="1">
    <location>
        <begin position="90"/>
        <end position="131"/>
    </location>
</feature>
<feature type="region of interest" description="Disordered" evidence="1">
    <location>
        <begin position="585"/>
        <end position="611"/>
    </location>
</feature>
<dbReference type="AlphaFoldDB" id="A0A6J6ZW60"/>
<sequence>MHQHRGGVAPGLTVHISDRRLRAHRHRQIGQCTVGTLEPELQIVRSRRVGGAVVLRHLTLARRAAARHGVADHSARGHFAHVGYVPPRCPDAEREVGPARRGVGRGGGGDQPVDRRGRQWAASVVRARRRQRGGRGADVRAFTLGPRGDLELGSAVLLDLELMRVVGRIQRSFAVQRQLQERLAEVGSRGDGERQVEATQSAHFGGALQDLVAVCVGDDVVDGVAGAQRHQVGGTAHRQPPHPPLDPHRLARLVDLPVVEHVPTRLVAQRLADSVHLHDRGLVADSGDDHAVPVVGHCRRQRQCRLTLRIGGDGSTGGVANGHTLDRCTRAQVGGPHVGARRVGQHINAECGALHPRQRRPVLPVVVRVRSDVRHRLNEHDHLSGRTVQHAGEVDVGDNRRVLGVLHAERGVGQHRPTGQLHTLCITSAGIARVLSELRRVSSEHPHTERVVIDRQHRELLCGGERIERGDRLELLDRRRRRTDGHLHLGVAAERLPVQVGERRRDGDLVRGAAECAAADDHRAALQRDLHTGQCGRHHDLGDVAVQHVEHVVELHVDLTTGRALVARGTVRLLDPQRCIGAGVERGRRRSGGGALRRGGSGTDDDGERSVGGQFLRCPERDPATSLGGLADHARRVVGGDLGGGRHTHRHVLAVRLQVHSGQHCGRVDTLVEGGDEHLVERQALGLRAERYDGGRRRGERERHRLCKHSSGGRLRTLGNLDDERGGHRQTIDGVARGVEAQCASADPLPVSGYGGGQPHRHGGGIQLADRGDRHHRLVERDRQVRGDRHGTVGLMAQHVQRAGGHGVGRCGLTRREDDFERATGPRRRRRLGWPVELLLQRRTSEELGQQRQDLAQALCR</sequence>
<reference evidence="2" key="1">
    <citation type="submission" date="2020-05" db="EMBL/GenBank/DDBJ databases">
        <authorList>
            <person name="Chiriac C."/>
            <person name="Salcher M."/>
            <person name="Ghai R."/>
            <person name="Kavagutti S V."/>
        </authorList>
    </citation>
    <scope>NUCLEOTIDE SEQUENCE</scope>
</reference>
<evidence type="ECO:0000256" key="1">
    <source>
        <dbReference type="SAM" id="MobiDB-lite"/>
    </source>
</evidence>
<protein>
    <submittedName>
        <fullName evidence="2">Unannotated protein</fullName>
    </submittedName>
</protein>
<feature type="compositionally biased region" description="Gly residues" evidence="1">
    <location>
        <begin position="592"/>
        <end position="602"/>
    </location>
</feature>
<dbReference type="EMBL" id="CAFAAV010000121">
    <property type="protein sequence ID" value="CAB4824520.1"/>
    <property type="molecule type" value="Genomic_DNA"/>
</dbReference>
<name>A0A6J6ZW60_9ZZZZ</name>
<evidence type="ECO:0000313" key="2">
    <source>
        <dbReference type="EMBL" id="CAB4824520.1"/>
    </source>
</evidence>
<proteinExistence type="predicted"/>
<accession>A0A6J6ZW60</accession>
<organism evidence="2">
    <name type="scientific">freshwater metagenome</name>
    <dbReference type="NCBI Taxonomy" id="449393"/>
    <lineage>
        <taxon>unclassified sequences</taxon>
        <taxon>metagenomes</taxon>
        <taxon>ecological metagenomes</taxon>
    </lineage>
</organism>